<feature type="chain" id="PRO_5046392244" evidence="1">
    <location>
        <begin position="24"/>
        <end position="149"/>
    </location>
</feature>
<protein>
    <submittedName>
        <fullName evidence="3">DUF4426 domain-containing protein</fullName>
    </submittedName>
</protein>
<proteinExistence type="predicted"/>
<gene>
    <name evidence="3" type="ORF">QC818_05895</name>
</gene>
<evidence type="ECO:0000313" key="4">
    <source>
        <dbReference type="Proteomes" id="UP001264519"/>
    </source>
</evidence>
<feature type="domain" description="DUF4426" evidence="2">
    <location>
        <begin position="27"/>
        <end position="148"/>
    </location>
</feature>
<dbReference type="EMBL" id="JARWAK010000004">
    <property type="protein sequence ID" value="MDR5866316.1"/>
    <property type="molecule type" value="Genomic_DNA"/>
</dbReference>
<reference evidence="3 4" key="1">
    <citation type="submission" date="2023-04" db="EMBL/GenBank/DDBJ databases">
        <title>A long-awaited taxogenomic arrangement of the family Halomonadaceae.</title>
        <authorList>
            <person name="De La Haba R."/>
            <person name="Chuvochina M."/>
            <person name="Wittouck S."/>
            <person name="Arahal D.R."/>
            <person name="Sanchez-Porro C."/>
            <person name="Hugenholtz P."/>
            <person name="Ventosa A."/>
        </authorList>
    </citation>
    <scope>NUCLEOTIDE SEQUENCE [LARGE SCALE GENOMIC DNA]</scope>
    <source>
        <strain evidence="3 4">DSM 23530</strain>
    </source>
</reference>
<feature type="signal peptide" evidence="1">
    <location>
        <begin position="1"/>
        <end position="23"/>
    </location>
</feature>
<evidence type="ECO:0000259" key="2">
    <source>
        <dbReference type="Pfam" id="PF14467"/>
    </source>
</evidence>
<evidence type="ECO:0000313" key="3">
    <source>
        <dbReference type="EMBL" id="MDR5866316.1"/>
    </source>
</evidence>
<sequence>MRIRHWLGGLAMALALAAPAAQAQQYEQHGDYQIHYNALNTSFLTPEVATATGIRRSRVTGMLNISVVEARDDASTRTVNALIDGRVSGLTGQSRPLSFRTVRDGDSVYHIATFRIQEGEPMRFELEVRPDPDAPPAEIGFIQRFYIDR</sequence>
<dbReference type="Gene3D" id="2.60.40.3340">
    <property type="entry name" value="Domain of unknown function DUF4426"/>
    <property type="match status" value="1"/>
</dbReference>
<evidence type="ECO:0000256" key="1">
    <source>
        <dbReference type="SAM" id="SignalP"/>
    </source>
</evidence>
<accession>A0ABU1G073</accession>
<organism evidence="3 4">
    <name type="scientific">Halomonas koreensis</name>
    <dbReference type="NCBI Taxonomy" id="245385"/>
    <lineage>
        <taxon>Bacteria</taxon>
        <taxon>Pseudomonadati</taxon>
        <taxon>Pseudomonadota</taxon>
        <taxon>Gammaproteobacteria</taxon>
        <taxon>Oceanospirillales</taxon>
        <taxon>Halomonadaceae</taxon>
        <taxon>Halomonas</taxon>
    </lineage>
</organism>
<dbReference type="InterPro" id="IPR025218">
    <property type="entry name" value="DUF4426"/>
</dbReference>
<comment type="caution">
    <text evidence="3">The sequence shown here is derived from an EMBL/GenBank/DDBJ whole genome shotgun (WGS) entry which is preliminary data.</text>
</comment>
<keyword evidence="4" id="KW-1185">Reference proteome</keyword>
<dbReference type="Proteomes" id="UP001264519">
    <property type="component" value="Unassembled WGS sequence"/>
</dbReference>
<keyword evidence="1" id="KW-0732">Signal</keyword>
<dbReference type="Pfam" id="PF14467">
    <property type="entry name" value="DUF4426"/>
    <property type="match status" value="1"/>
</dbReference>
<dbReference type="RefSeq" id="WP_309651920.1">
    <property type="nucleotide sequence ID" value="NZ_JARWAK010000004.1"/>
</dbReference>
<name>A0ABU1G073_9GAMM</name>